<dbReference type="PROSITE" id="PS51257">
    <property type="entry name" value="PROKAR_LIPOPROTEIN"/>
    <property type="match status" value="1"/>
</dbReference>
<sequence>MNWKSSLLIILLACCMSTSCGVYSFTGASISADVKTISIPTFYNNAPLGPSNMSITFTEQIRDYFIQNTNLRLVDSDGDLQLEGAVTNYTLSPVAVTAAQEENSIDLTSLTRLTIYVNASYVNIKDDTYDFDKTFSFFIDFDQDRENLSSNEEQFVEEIFDQIILDIFNSSVANW</sequence>
<keyword evidence="3" id="KW-1185">Reference proteome</keyword>
<feature type="chain" id="PRO_5045975699" evidence="1">
    <location>
        <begin position="25"/>
        <end position="175"/>
    </location>
</feature>
<proteinExistence type="predicted"/>
<organism evidence="2 3">
    <name type="scientific">Reichenbachiella agarivorans</name>
    <dbReference type="NCBI Taxonomy" id="2979464"/>
    <lineage>
        <taxon>Bacteria</taxon>
        <taxon>Pseudomonadati</taxon>
        <taxon>Bacteroidota</taxon>
        <taxon>Cytophagia</taxon>
        <taxon>Cytophagales</taxon>
        <taxon>Reichenbachiellaceae</taxon>
        <taxon>Reichenbachiella</taxon>
    </lineage>
</organism>
<feature type="signal peptide" evidence="1">
    <location>
        <begin position="1"/>
        <end position="24"/>
    </location>
</feature>
<keyword evidence="2" id="KW-0449">Lipoprotein</keyword>
<dbReference type="RefSeq" id="WP_262309241.1">
    <property type="nucleotide sequence ID" value="NZ_CP106679.1"/>
</dbReference>
<dbReference type="Pfam" id="PF04390">
    <property type="entry name" value="LptE"/>
    <property type="match status" value="1"/>
</dbReference>
<keyword evidence="1" id="KW-0732">Signal</keyword>
<gene>
    <name evidence="2" type="primary">lptE</name>
    <name evidence="2" type="ORF">N6H18_15755</name>
</gene>
<evidence type="ECO:0000256" key="1">
    <source>
        <dbReference type="SAM" id="SignalP"/>
    </source>
</evidence>
<reference evidence="2" key="1">
    <citation type="submission" date="2022-09" db="EMBL/GenBank/DDBJ databases">
        <title>Comparative genomics and taxonomic characterization of three novel marine species of genus Reichenbachiella exhibiting antioxidant and polysaccharide degradation activities.</title>
        <authorList>
            <person name="Muhammad N."/>
            <person name="Lee Y.-J."/>
            <person name="Ko J."/>
            <person name="Kim S.-G."/>
        </authorList>
    </citation>
    <scope>NUCLEOTIDE SEQUENCE</scope>
    <source>
        <strain evidence="2">BKB1-1</strain>
    </source>
</reference>
<dbReference type="EMBL" id="CP106679">
    <property type="protein sequence ID" value="UXP31802.1"/>
    <property type="molecule type" value="Genomic_DNA"/>
</dbReference>
<dbReference type="InterPro" id="IPR007485">
    <property type="entry name" value="LPS_assembly_LptE"/>
</dbReference>
<evidence type="ECO:0000313" key="3">
    <source>
        <dbReference type="Proteomes" id="UP001065174"/>
    </source>
</evidence>
<dbReference type="Proteomes" id="UP001065174">
    <property type="component" value="Chromosome"/>
</dbReference>
<evidence type="ECO:0000313" key="2">
    <source>
        <dbReference type="EMBL" id="UXP31802.1"/>
    </source>
</evidence>
<name>A0ABY6CMR4_9BACT</name>
<protein>
    <submittedName>
        <fullName evidence="2">LPS assembly lipoprotein LptE</fullName>
    </submittedName>
</protein>
<accession>A0ABY6CMR4</accession>